<evidence type="ECO:0000313" key="1">
    <source>
        <dbReference type="Proteomes" id="UP001732780"/>
    </source>
</evidence>
<sequence>MLFTSRLLPRQTPSSARPQPFVLGVKREREGRRAWRRPGRGGLGARRRSRESGLGGSHQTTPRHRAGHALRAATCRWPCRGQDRTRAPADVLVAAAASSLRAASRSACVPGGAAAAALRWVRAAHSPVASSGAAGTRRRGRRPHLLRRLLPGSRRRHPARTDAARAGGVTLEPGRRVPVWRRASPGRSPKSELRREWGPKTGIPQIGGVVARATHGPAPPRWDTPLLHLNLYQNILNPSYTPGGVISGEDKGEPGRLFPSWSLRSRKGLMGNYNAEPRESGHRGGLLEELMAKGTEGRA</sequence>
<name>A0AC58QKA1_CAMBA</name>
<accession>A0AC58QKA1</accession>
<reference evidence="2" key="1">
    <citation type="submission" date="2025-08" db="UniProtKB">
        <authorList>
            <consortium name="RefSeq"/>
        </authorList>
    </citation>
    <scope>IDENTIFICATION</scope>
    <source>
        <tissue evidence="2">Blood</tissue>
    </source>
</reference>
<keyword evidence="1" id="KW-1185">Reference proteome</keyword>
<organism evidence="1 2">
    <name type="scientific">Camelus bactrianus</name>
    <name type="common">Bactrian camel</name>
    <dbReference type="NCBI Taxonomy" id="9837"/>
    <lineage>
        <taxon>Eukaryota</taxon>
        <taxon>Metazoa</taxon>
        <taxon>Chordata</taxon>
        <taxon>Craniata</taxon>
        <taxon>Vertebrata</taxon>
        <taxon>Euteleostomi</taxon>
        <taxon>Mammalia</taxon>
        <taxon>Eutheria</taxon>
        <taxon>Laurasiatheria</taxon>
        <taxon>Artiodactyla</taxon>
        <taxon>Tylopoda</taxon>
        <taxon>Camelidae</taxon>
        <taxon>Camelus</taxon>
    </lineage>
</organism>
<protein>
    <submittedName>
        <fullName evidence="2">Uncharacterized protein LOC123613410</fullName>
    </submittedName>
</protein>
<dbReference type="RefSeq" id="XP_074222715.1">
    <property type="nucleotide sequence ID" value="XM_074366614.1"/>
</dbReference>
<evidence type="ECO:0000313" key="2">
    <source>
        <dbReference type="RefSeq" id="XP_074222715.1"/>
    </source>
</evidence>
<proteinExistence type="predicted"/>
<gene>
    <name evidence="2" type="primary">LOC123613410</name>
</gene>
<dbReference type="Proteomes" id="UP001732780">
    <property type="component" value="Chromosome 7"/>
</dbReference>